<name>A0A085MTF4_9BILA</name>
<evidence type="ECO:0000313" key="3">
    <source>
        <dbReference type="EMBL" id="KFD60500.1"/>
    </source>
</evidence>
<dbReference type="InterPro" id="IPR043502">
    <property type="entry name" value="DNA/RNA_pol_sf"/>
</dbReference>
<dbReference type="Gene3D" id="3.30.70.270">
    <property type="match status" value="2"/>
</dbReference>
<dbReference type="PANTHER" id="PTHR37984">
    <property type="entry name" value="PROTEIN CBG26694"/>
    <property type="match status" value="1"/>
</dbReference>
<dbReference type="GO" id="GO:0003964">
    <property type="term" value="F:RNA-directed DNA polymerase activity"/>
    <property type="evidence" value="ECO:0007669"/>
    <property type="project" value="UniProtKB-EC"/>
</dbReference>
<protein>
    <recommendedName>
        <fullName evidence="1">RNA-directed DNA polymerase</fullName>
        <ecNumber evidence="1">2.7.7.49</ecNumber>
    </recommendedName>
</protein>
<dbReference type="InterPro" id="IPR043128">
    <property type="entry name" value="Rev_trsase/Diguanyl_cyclase"/>
</dbReference>
<sequence>MDCISTNVSPSEWSVLLSFNGLWTSWSGIPGYVAYLDDIIVTGANVTEHLQNLDTLLGRLGENGLRSRVEKCKFFQQEVEYLGHVINANGLRLSETRVRAIKALPRPRNLRELLAFLGKVNYYGKFISNFASLCAPLHALRKKGALFKWHSEQEDAFQCLKDVLVQVTNLGAFPGRLSAYLSCGCVGIRHRSRINASVP</sequence>
<feature type="non-terminal residue" evidence="3">
    <location>
        <position position="199"/>
    </location>
</feature>
<dbReference type="EC" id="2.7.7.49" evidence="1"/>
<dbReference type="PANTHER" id="PTHR37984:SF13">
    <property type="entry name" value="RIBONUCLEASE H"/>
    <property type="match status" value="1"/>
</dbReference>
<dbReference type="EMBL" id="KL367664">
    <property type="protein sequence ID" value="KFD60500.1"/>
    <property type="molecule type" value="Genomic_DNA"/>
</dbReference>
<dbReference type="InterPro" id="IPR050951">
    <property type="entry name" value="Retrovirus_Pol_polyprotein"/>
</dbReference>
<dbReference type="FunFam" id="3.30.70.270:FF:000020">
    <property type="entry name" value="Transposon Tf2-6 polyprotein-like Protein"/>
    <property type="match status" value="1"/>
</dbReference>
<organism evidence="3">
    <name type="scientific">Trichuris suis</name>
    <name type="common">pig whipworm</name>
    <dbReference type="NCBI Taxonomy" id="68888"/>
    <lineage>
        <taxon>Eukaryota</taxon>
        <taxon>Metazoa</taxon>
        <taxon>Ecdysozoa</taxon>
        <taxon>Nematoda</taxon>
        <taxon>Enoplea</taxon>
        <taxon>Dorylaimia</taxon>
        <taxon>Trichinellida</taxon>
        <taxon>Trichuridae</taxon>
        <taxon>Trichuris</taxon>
    </lineage>
</organism>
<feature type="domain" description="Reverse transcriptase" evidence="2">
    <location>
        <begin position="1"/>
        <end position="86"/>
    </location>
</feature>
<dbReference type="PROSITE" id="PS50878">
    <property type="entry name" value="RT_POL"/>
    <property type="match status" value="1"/>
</dbReference>
<proteinExistence type="predicted"/>
<accession>A0A085MTF4</accession>
<dbReference type="SUPFAM" id="SSF56672">
    <property type="entry name" value="DNA/RNA polymerases"/>
    <property type="match status" value="1"/>
</dbReference>
<reference evidence="3" key="1">
    <citation type="journal article" date="2014" name="Nat. Genet.">
        <title>Genome and transcriptome of the porcine whipworm Trichuris suis.</title>
        <authorList>
            <person name="Jex A.R."/>
            <person name="Nejsum P."/>
            <person name="Schwarz E.M."/>
            <person name="Hu L."/>
            <person name="Young N.D."/>
            <person name="Hall R.S."/>
            <person name="Korhonen P.K."/>
            <person name="Liao S."/>
            <person name="Thamsborg S."/>
            <person name="Xia J."/>
            <person name="Xu P."/>
            <person name="Wang S."/>
            <person name="Scheerlinck J.P."/>
            <person name="Hofmann A."/>
            <person name="Sternberg P.W."/>
            <person name="Wang J."/>
            <person name="Gasser R.B."/>
        </authorList>
    </citation>
    <scope>NUCLEOTIDE SEQUENCE [LARGE SCALE GENOMIC DNA]</scope>
    <source>
        <strain evidence="3">DCEP-RM93F</strain>
    </source>
</reference>
<evidence type="ECO:0000259" key="2">
    <source>
        <dbReference type="PROSITE" id="PS50878"/>
    </source>
</evidence>
<dbReference type="Proteomes" id="UP000030758">
    <property type="component" value="Unassembled WGS sequence"/>
</dbReference>
<dbReference type="InterPro" id="IPR000477">
    <property type="entry name" value="RT_dom"/>
</dbReference>
<gene>
    <name evidence="3" type="ORF">M514_27336</name>
</gene>
<dbReference type="Pfam" id="PF00078">
    <property type="entry name" value="RVT_1"/>
    <property type="match status" value="1"/>
</dbReference>
<evidence type="ECO:0000256" key="1">
    <source>
        <dbReference type="ARBA" id="ARBA00012493"/>
    </source>
</evidence>
<dbReference type="AlphaFoldDB" id="A0A085MTF4"/>